<evidence type="ECO:0000313" key="1">
    <source>
        <dbReference type="EMBL" id="KAK5632933.1"/>
    </source>
</evidence>
<keyword evidence="2" id="KW-1185">Reference proteome</keyword>
<proteinExistence type="predicted"/>
<reference evidence="1 2" key="1">
    <citation type="submission" date="2023-10" db="EMBL/GenBank/DDBJ databases">
        <title>Draft genome sequence of Xylaria bambusicola isolate GMP-LS, the root and basal stem rot pathogen of sugarcane in Indonesia.</title>
        <authorList>
            <person name="Selvaraj P."/>
            <person name="Muralishankar V."/>
            <person name="Muruganantham S."/>
            <person name="Sp S."/>
            <person name="Haryani S."/>
            <person name="Lau K.J.X."/>
            <person name="Naqvi N.I."/>
        </authorList>
    </citation>
    <scope>NUCLEOTIDE SEQUENCE [LARGE SCALE GENOMIC DNA]</scope>
    <source>
        <strain evidence="1">GMP-LS</strain>
    </source>
</reference>
<organism evidence="1 2">
    <name type="scientific">Xylaria bambusicola</name>
    <dbReference type="NCBI Taxonomy" id="326684"/>
    <lineage>
        <taxon>Eukaryota</taxon>
        <taxon>Fungi</taxon>
        <taxon>Dikarya</taxon>
        <taxon>Ascomycota</taxon>
        <taxon>Pezizomycotina</taxon>
        <taxon>Sordariomycetes</taxon>
        <taxon>Xylariomycetidae</taxon>
        <taxon>Xylariales</taxon>
        <taxon>Xylariaceae</taxon>
        <taxon>Xylaria</taxon>
    </lineage>
</organism>
<evidence type="ECO:0000313" key="2">
    <source>
        <dbReference type="Proteomes" id="UP001305414"/>
    </source>
</evidence>
<accession>A0AAN7ZBJ2</accession>
<sequence length="95" mass="10577">MCLTTHYISRNCGHHWLAIRQPCWPGYGFNYCGVFGDGVAREPAPELEVIGLCPACANPGCYDHNLVRMITNIRSHCRWGIGPSRDDPGVECVIM</sequence>
<dbReference type="Proteomes" id="UP001305414">
    <property type="component" value="Unassembled WGS sequence"/>
</dbReference>
<dbReference type="AlphaFoldDB" id="A0AAN7ZBJ2"/>
<protein>
    <submittedName>
        <fullName evidence="1">Uncharacterized protein</fullName>
    </submittedName>
</protein>
<name>A0AAN7ZBJ2_9PEZI</name>
<gene>
    <name evidence="1" type="ORF">RRF57_008647</name>
</gene>
<dbReference type="EMBL" id="JAWHQM010000028">
    <property type="protein sequence ID" value="KAK5632933.1"/>
    <property type="molecule type" value="Genomic_DNA"/>
</dbReference>
<comment type="caution">
    <text evidence="1">The sequence shown here is derived from an EMBL/GenBank/DDBJ whole genome shotgun (WGS) entry which is preliminary data.</text>
</comment>